<reference evidence="3 4" key="1">
    <citation type="journal article" date="2024" name="Fungal Genet. Biol.">
        <title>The porcine skin microbiome exhibits broad fungal antagonism.</title>
        <authorList>
            <person name="De La Cruz K.F."/>
            <person name="Townsend E.C."/>
            <person name="Alex Cheong J.Z."/>
            <person name="Salamzade R."/>
            <person name="Liu A."/>
            <person name="Sandstrom S."/>
            <person name="Davila E."/>
            <person name="Huang L."/>
            <person name="Xu K.H."/>
            <person name="Wu S.Y."/>
            <person name="Meudt J.J."/>
            <person name="Shanmuganayagam D."/>
            <person name="Gibson A.L.F."/>
            <person name="Kalan L.R."/>
        </authorList>
    </citation>
    <scope>NUCLEOTIDE SEQUENCE [LARGE SCALE GENOMIC DNA]</scope>
    <source>
        <strain evidence="3 4">LK2569</strain>
    </source>
</reference>
<feature type="compositionally biased region" description="Low complexity" evidence="1">
    <location>
        <begin position="54"/>
        <end position="87"/>
    </location>
</feature>
<evidence type="ECO:0000259" key="2">
    <source>
        <dbReference type="Pfam" id="PF12867"/>
    </source>
</evidence>
<dbReference type="SUPFAM" id="SSF109854">
    <property type="entry name" value="DinB/YfiT-like putative metalloenzymes"/>
    <property type="match status" value="1"/>
</dbReference>
<evidence type="ECO:0000313" key="4">
    <source>
        <dbReference type="Proteomes" id="UP001558353"/>
    </source>
</evidence>
<dbReference type="RefSeq" id="WP_368522774.1">
    <property type="nucleotide sequence ID" value="NZ_JAYWMA010000011.1"/>
</dbReference>
<dbReference type="Proteomes" id="UP001558353">
    <property type="component" value="Unassembled WGS sequence"/>
</dbReference>
<name>A0ABV3UVR9_9CORY</name>
<proteinExistence type="predicted"/>
<feature type="domain" description="DinB-like" evidence="2">
    <location>
        <begin position="20"/>
        <end position="206"/>
    </location>
</feature>
<evidence type="ECO:0000256" key="1">
    <source>
        <dbReference type="SAM" id="MobiDB-lite"/>
    </source>
</evidence>
<dbReference type="Pfam" id="PF12867">
    <property type="entry name" value="DinB_2"/>
    <property type="match status" value="1"/>
</dbReference>
<organism evidence="3 4">
    <name type="scientific">Corynebacterium xerosis</name>
    <dbReference type="NCBI Taxonomy" id="1725"/>
    <lineage>
        <taxon>Bacteria</taxon>
        <taxon>Bacillati</taxon>
        <taxon>Actinomycetota</taxon>
        <taxon>Actinomycetes</taxon>
        <taxon>Mycobacteriales</taxon>
        <taxon>Corynebacteriaceae</taxon>
        <taxon>Corynebacterium</taxon>
    </lineage>
</organism>
<evidence type="ECO:0000313" key="3">
    <source>
        <dbReference type="EMBL" id="MEX3529293.1"/>
    </source>
</evidence>
<accession>A0ABV3UVR9</accession>
<gene>
    <name evidence="3" type="ORF">VVR64_09530</name>
</gene>
<dbReference type="EMBL" id="JAYWMA010000011">
    <property type="protein sequence ID" value="MEX3529293.1"/>
    <property type="molecule type" value="Genomic_DNA"/>
</dbReference>
<feature type="region of interest" description="Disordered" evidence="1">
    <location>
        <begin position="53"/>
        <end position="87"/>
    </location>
</feature>
<dbReference type="InterPro" id="IPR034660">
    <property type="entry name" value="DinB/YfiT-like"/>
</dbReference>
<keyword evidence="4" id="KW-1185">Reference proteome</keyword>
<dbReference type="InterPro" id="IPR024775">
    <property type="entry name" value="DinB-like"/>
</dbReference>
<protein>
    <submittedName>
        <fullName evidence="3">DinB family protein</fullName>
    </submittedName>
</protein>
<dbReference type="Gene3D" id="1.20.120.450">
    <property type="entry name" value="dinb family like domain"/>
    <property type="match status" value="1"/>
</dbReference>
<sequence length="222" mass="23456">MTADNSTRPTCTTRDILIEQLEWHWTNQLRPRLDGLTDDEYLWEPVADAWSVRPGADASDGGPGDLASPTAANPAAANPAAVNPTAVNPTAPTTIDFAFPPPDPAPVTTIAWRMAHVIVGCLGARLANHFGGPAVDYGTFDYSLTAGGALAQLDEAYAAWIGALHSLDDAALSLPAGPTEGPWAEHSMGTLIAHINREVIHHGAEIALLRDLYAHRDTLGAD</sequence>
<comment type="caution">
    <text evidence="3">The sequence shown here is derived from an EMBL/GenBank/DDBJ whole genome shotgun (WGS) entry which is preliminary data.</text>
</comment>